<sequence>MNVLVANSVAEWRAWLARHSATEREVWLVLRHQNSGTPGLRYPEAIEHALCFGWIDGLHRRRDATSSQLRFSPRTPRSSWSRVNRERAVRMAELGLMTEAGQAVVELAKANGTWEVVPGAEAGAVPADLGALLDRDAAARRHFDAFPPSSRRLILEWIAAAKRPETRQRRIARTAELAARNVRANHPGVRMRDPG</sequence>
<protein>
    <submittedName>
        <fullName evidence="1">Uncharacterized protein YdeI (YjbR/CyaY-like superfamily)</fullName>
    </submittedName>
</protein>
<dbReference type="EMBL" id="PVNH01000010">
    <property type="protein sequence ID" value="PRX45014.1"/>
    <property type="molecule type" value="Genomic_DNA"/>
</dbReference>
<dbReference type="RefSeq" id="WP_106180960.1">
    <property type="nucleotide sequence ID" value="NZ_PVNH01000010.1"/>
</dbReference>
<dbReference type="OrthoDB" id="9796999at2"/>
<dbReference type="Pfam" id="PF13376">
    <property type="entry name" value="OmdA"/>
    <property type="match status" value="1"/>
</dbReference>
<organism evidence="1 2">
    <name type="scientific">Prauserella shujinwangii</name>
    <dbReference type="NCBI Taxonomy" id="1453103"/>
    <lineage>
        <taxon>Bacteria</taxon>
        <taxon>Bacillati</taxon>
        <taxon>Actinomycetota</taxon>
        <taxon>Actinomycetes</taxon>
        <taxon>Pseudonocardiales</taxon>
        <taxon>Pseudonocardiaceae</taxon>
        <taxon>Prauserella</taxon>
    </lineage>
</organism>
<name>A0A2T0LP83_9PSEU</name>
<dbReference type="AlphaFoldDB" id="A0A2T0LP83"/>
<reference evidence="1 2" key="1">
    <citation type="submission" date="2018-03" db="EMBL/GenBank/DDBJ databases">
        <title>Genomic Encyclopedia of Type Strains, Phase III (KMG-III): the genomes of soil and plant-associated and newly described type strains.</title>
        <authorList>
            <person name="Whitman W."/>
        </authorList>
    </citation>
    <scope>NUCLEOTIDE SEQUENCE [LARGE SCALE GENOMIC DNA]</scope>
    <source>
        <strain evidence="1 2">CGMCC 4.7125</strain>
    </source>
</reference>
<evidence type="ECO:0000313" key="1">
    <source>
        <dbReference type="EMBL" id="PRX45014.1"/>
    </source>
</evidence>
<evidence type="ECO:0000313" key="2">
    <source>
        <dbReference type="Proteomes" id="UP000238362"/>
    </source>
</evidence>
<keyword evidence="2" id="KW-1185">Reference proteome</keyword>
<dbReference type="Proteomes" id="UP000238362">
    <property type="component" value="Unassembled WGS sequence"/>
</dbReference>
<accession>A0A2T0LP83</accession>
<gene>
    <name evidence="1" type="ORF">B0I33_110113</name>
</gene>
<proteinExistence type="predicted"/>
<comment type="caution">
    <text evidence="1">The sequence shown here is derived from an EMBL/GenBank/DDBJ whole genome shotgun (WGS) entry which is preliminary data.</text>
</comment>